<dbReference type="RefSeq" id="WP_017024052.1">
    <property type="nucleotide sequence ID" value="NZ_AJYK02000063.1"/>
</dbReference>
<dbReference type="Proteomes" id="UP000094070">
    <property type="component" value="Unassembled WGS sequence"/>
</dbReference>
<dbReference type="InterPro" id="IPR004360">
    <property type="entry name" value="Glyas_Fos-R_dOase_dom"/>
</dbReference>
<dbReference type="PANTHER" id="PTHR36113">
    <property type="entry name" value="LYASE, PUTATIVE-RELATED-RELATED"/>
    <property type="match status" value="1"/>
</dbReference>
<dbReference type="eggNOG" id="COG0346">
    <property type="taxonomic scope" value="Bacteria"/>
</dbReference>
<dbReference type="Gene3D" id="3.10.180.10">
    <property type="entry name" value="2,3-Dihydroxybiphenyl 1,2-Dioxygenase, domain 1"/>
    <property type="match status" value="1"/>
</dbReference>
<dbReference type="InterPro" id="IPR051332">
    <property type="entry name" value="Fosfomycin_Res_Enzymes"/>
</dbReference>
<dbReference type="EMBL" id="AJYK02000063">
    <property type="protein sequence ID" value="OEF25368.1"/>
    <property type="molecule type" value="Genomic_DNA"/>
</dbReference>
<dbReference type="OrthoDB" id="9179860at2"/>
<proteinExistence type="predicted"/>
<dbReference type="PROSITE" id="PS51819">
    <property type="entry name" value="VOC"/>
    <property type="match status" value="1"/>
</dbReference>
<dbReference type="PANTHER" id="PTHR36113:SF3">
    <property type="entry name" value="SLL5075 PROTEIN"/>
    <property type="match status" value="1"/>
</dbReference>
<feature type="domain" description="VOC" evidence="1">
    <location>
        <begin position="2"/>
        <end position="126"/>
    </location>
</feature>
<dbReference type="AlphaFoldDB" id="A0A1E5E1X9"/>
<dbReference type="CDD" id="cd06587">
    <property type="entry name" value="VOC"/>
    <property type="match status" value="1"/>
</dbReference>
<dbReference type="STRING" id="1188252.A1QC_09165"/>
<gene>
    <name evidence="2" type="ORF">A1QC_09165</name>
</gene>
<dbReference type="InterPro" id="IPR037523">
    <property type="entry name" value="VOC_core"/>
</dbReference>
<accession>A0A1E5E1X9</accession>
<dbReference type="Pfam" id="PF00903">
    <property type="entry name" value="Glyoxalase"/>
    <property type="match status" value="1"/>
</dbReference>
<evidence type="ECO:0000259" key="1">
    <source>
        <dbReference type="PROSITE" id="PS51819"/>
    </source>
</evidence>
<organism evidence="2 3">
    <name type="scientific">Vibrio rumoiensis 1S-45</name>
    <dbReference type="NCBI Taxonomy" id="1188252"/>
    <lineage>
        <taxon>Bacteria</taxon>
        <taxon>Pseudomonadati</taxon>
        <taxon>Pseudomonadota</taxon>
        <taxon>Gammaproteobacteria</taxon>
        <taxon>Vibrionales</taxon>
        <taxon>Vibrionaceae</taxon>
        <taxon>Vibrio</taxon>
    </lineage>
</organism>
<comment type="caution">
    <text evidence="2">The sequence shown here is derived from an EMBL/GenBank/DDBJ whole genome shotgun (WGS) entry which is preliminary data.</text>
</comment>
<evidence type="ECO:0000313" key="3">
    <source>
        <dbReference type="Proteomes" id="UP000094070"/>
    </source>
</evidence>
<dbReference type="InterPro" id="IPR029068">
    <property type="entry name" value="Glyas_Bleomycin-R_OHBP_Dase"/>
</dbReference>
<protein>
    <submittedName>
        <fullName evidence="2">Glyoxalase</fullName>
    </submittedName>
</protein>
<dbReference type="SUPFAM" id="SSF54593">
    <property type="entry name" value="Glyoxalase/Bleomycin resistance protein/Dihydroxybiphenyl dioxygenase"/>
    <property type="match status" value="1"/>
</dbReference>
<sequence length="138" mass="15892">MYLEHINLVVSDVEAMLKFYQTAFPHWKVRSEGVSEWYGKPRRWLHFGDDQYYIAISDNGVGANRDLAGHQTGLAHFAYVIDNIDSLTSRLQNADYQIANPGTANPFRRNVYFIDPAGFEVEFVQYLSDIPSERNNDL</sequence>
<keyword evidence="3" id="KW-1185">Reference proteome</keyword>
<name>A0A1E5E1X9_9VIBR</name>
<evidence type="ECO:0000313" key="2">
    <source>
        <dbReference type="EMBL" id="OEF25368.1"/>
    </source>
</evidence>
<reference evidence="2 3" key="1">
    <citation type="journal article" date="2012" name="Science">
        <title>Ecological populations of bacteria act as socially cohesive units of antibiotic production and resistance.</title>
        <authorList>
            <person name="Cordero O.X."/>
            <person name="Wildschutte H."/>
            <person name="Kirkup B."/>
            <person name="Proehl S."/>
            <person name="Ngo L."/>
            <person name="Hussain F."/>
            <person name="Le Roux F."/>
            <person name="Mincer T."/>
            <person name="Polz M.F."/>
        </authorList>
    </citation>
    <scope>NUCLEOTIDE SEQUENCE [LARGE SCALE GENOMIC DNA]</scope>
    <source>
        <strain evidence="2 3">1S-45</strain>
    </source>
</reference>